<evidence type="ECO:0000256" key="1">
    <source>
        <dbReference type="SAM" id="Phobius"/>
    </source>
</evidence>
<dbReference type="AlphaFoldDB" id="Q5V3C3"/>
<dbReference type="Proteomes" id="UP000001169">
    <property type="component" value="Chromosome I"/>
</dbReference>
<dbReference type="EMBL" id="CP039138">
    <property type="protein sequence ID" value="QCP90748.1"/>
    <property type="molecule type" value="Genomic_DNA"/>
</dbReference>
<feature type="transmembrane region" description="Helical" evidence="1">
    <location>
        <begin position="12"/>
        <end position="43"/>
    </location>
</feature>
<keyword evidence="1" id="KW-1133">Transmembrane helix</keyword>
<gene>
    <name evidence="2" type="ordered locus">rrnAC1014</name>
    <name evidence="3" type="ORF">E6P14_07670</name>
</gene>
<evidence type="ECO:0000313" key="4">
    <source>
        <dbReference type="Proteomes" id="UP000001169"/>
    </source>
</evidence>
<keyword evidence="4" id="KW-1185">Reference proteome</keyword>
<feature type="transmembrane region" description="Helical" evidence="1">
    <location>
        <begin position="255"/>
        <end position="275"/>
    </location>
</feature>
<accession>Q5V3C3</accession>
<dbReference type="PATRIC" id="fig|272569.17.peg.1742"/>
<feature type="transmembrane region" description="Helical" evidence="1">
    <location>
        <begin position="320"/>
        <end position="342"/>
    </location>
</feature>
<evidence type="ECO:0000313" key="2">
    <source>
        <dbReference type="EMBL" id="AAV45979.1"/>
    </source>
</evidence>
<protein>
    <submittedName>
        <fullName evidence="2">Uncharacterized protein</fullName>
    </submittedName>
</protein>
<dbReference type="EMBL" id="AY596297">
    <property type="protein sequence ID" value="AAV45979.1"/>
    <property type="molecule type" value="Genomic_DNA"/>
</dbReference>
<reference evidence="2 4" key="1">
    <citation type="journal article" date="2004" name="Genome Res.">
        <title>Genome sequence of Haloarcula marismortui: a halophilic archaeon from the Dead Sea.</title>
        <authorList>
            <person name="Baliga N.S."/>
            <person name="Bonneau R."/>
            <person name="Facciotti M.T."/>
            <person name="Pan M."/>
            <person name="Glusman G."/>
            <person name="Deutsch E.W."/>
            <person name="Shannon P."/>
            <person name="Chiu Y."/>
            <person name="Weng R.S."/>
            <person name="Gan R.R."/>
            <person name="Hung P."/>
            <person name="Date S.V."/>
            <person name="Marcotte E."/>
            <person name="Hood L."/>
            <person name="Ng W.V."/>
        </authorList>
    </citation>
    <scope>NUCLEOTIDE SEQUENCE [LARGE SCALE GENOMIC DNA]</scope>
    <source>
        <strain evidence="2">ATCC 43049</strain>
        <strain evidence="4">ATCC 43049 / DSM 3752 / JCM 8966 / VKM B-1809</strain>
    </source>
</reference>
<feature type="transmembrane region" description="Helical" evidence="1">
    <location>
        <begin position="49"/>
        <end position="68"/>
    </location>
</feature>
<feature type="transmembrane region" description="Helical" evidence="1">
    <location>
        <begin position="154"/>
        <end position="171"/>
    </location>
</feature>
<dbReference type="eggNOG" id="arCOG00563">
    <property type="taxonomic scope" value="Archaea"/>
</dbReference>
<dbReference type="RefSeq" id="WP_011223378.1">
    <property type="nucleotide sequence ID" value="NC_006396.1"/>
</dbReference>
<dbReference type="Proteomes" id="UP000298722">
    <property type="component" value="Chromosome"/>
</dbReference>
<feature type="transmembrane region" description="Helical" evidence="1">
    <location>
        <begin position="411"/>
        <end position="429"/>
    </location>
</feature>
<dbReference type="KEGG" id="hma:rrnAC1014"/>
<organism evidence="2 4">
    <name type="scientific">Haloarcula marismortui (strain ATCC 43049 / DSM 3752 / JCM 8966 / VKM B-1809)</name>
    <name type="common">Halobacterium marismortui</name>
    <dbReference type="NCBI Taxonomy" id="272569"/>
    <lineage>
        <taxon>Archaea</taxon>
        <taxon>Methanobacteriati</taxon>
        <taxon>Methanobacteriota</taxon>
        <taxon>Stenosarchaea group</taxon>
        <taxon>Halobacteria</taxon>
        <taxon>Halobacteriales</taxon>
        <taxon>Haloarculaceae</taxon>
        <taxon>Haloarcula</taxon>
    </lineage>
</organism>
<dbReference type="HOGENOM" id="CLU_534871_0_0_2"/>
<sequence length="509" mass="56334">MNKKSKSIIVIGLLSISGLIMSIRLGISTIPLLIIYSAVFVVATRQQSSLSSVVLSIAFIIFVGGILAYQSGNLRGFSDVFLHTYVVSSIGASINSVPAGNVSLGYPGLYIFTVILQRILNIGIVSVARLVPLFSVVIFGLCYIVFADSYLLKTKFSAVAAVLFVTNWGIFRFATEYRTLSVALIGTICLLILLTRSRSFNKEQMIILGILFSALVIITHFATSVFTLIIIFSVFSSEYVIDKTHFAERDIKIGGLWLILVLYIVILYAVSVYAFDTFSAFVSTVSSQIGFVIYDIASLVTTTEQTTPDASPEGLVGLTYGFLLFVSQWLIRLIYMFTFFALLIQIHRKQKIKWIQLVFITIPIGLLLFIPLFLGSTISPSRIFTFFAIPYGIIMSYGLKSLASTNKLNRIAMVIMFALVALVLLTNFMKLPHSTIGPTFPIRGSEPVDQLVQPWLVSHGDIAIRNFLGAGNMENLDKLSVSPEYVFNKQMGTDGRDIIYSNGNRYILK</sequence>
<proteinExistence type="predicted"/>
<dbReference type="EnsemblBacteria" id="AAV45979">
    <property type="protein sequence ID" value="AAV45979"/>
    <property type="gene ID" value="rrnAC1014"/>
</dbReference>
<feature type="transmembrane region" description="Helical" evidence="1">
    <location>
        <begin position="354"/>
        <end position="374"/>
    </location>
</feature>
<dbReference type="STRING" id="272569.rrnAC1014"/>
<feature type="transmembrane region" description="Helical" evidence="1">
    <location>
        <begin position="380"/>
        <end position="399"/>
    </location>
</feature>
<keyword evidence="1" id="KW-0472">Membrane</keyword>
<name>Q5V3C3_HALMA</name>
<evidence type="ECO:0000313" key="3">
    <source>
        <dbReference type="EMBL" id="QCP90748.1"/>
    </source>
</evidence>
<feature type="transmembrane region" description="Helical" evidence="1">
    <location>
        <begin position="177"/>
        <end position="194"/>
    </location>
</feature>
<dbReference type="PaxDb" id="272569-rrnAC1014"/>
<feature type="transmembrane region" description="Helical" evidence="1">
    <location>
        <begin position="206"/>
        <end position="235"/>
    </location>
</feature>
<keyword evidence="1" id="KW-0812">Transmembrane</keyword>
<feature type="transmembrane region" description="Helical" evidence="1">
    <location>
        <begin position="119"/>
        <end position="147"/>
    </location>
</feature>
<dbReference type="GeneID" id="41340151"/>
<evidence type="ECO:0000313" key="5">
    <source>
        <dbReference type="Proteomes" id="UP000298722"/>
    </source>
</evidence>
<reference evidence="3 5" key="2">
    <citation type="submission" date="2019-04" db="EMBL/GenBank/DDBJ databases">
        <title>Methylomes of two halophilic Archaea, Haloarcula marismortui and Haloferax mediterranei.</title>
        <authorList>
            <person name="DasSarma S."/>
            <person name="DasSarma P."/>
            <person name="DasSarma S."/>
            <person name="Fomenkov A."/>
            <person name="Vincze T."/>
            <person name="Anton B.P."/>
            <person name="Roberts R.J."/>
        </authorList>
    </citation>
    <scope>NUCLEOTIDE SEQUENCE [LARGE SCALE GENOMIC DNA]</scope>
    <source>
        <strain evidence="3 5">ATCC 43049</strain>
    </source>
</reference>